<proteinExistence type="predicted"/>
<dbReference type="EMBL" id="LAZR01003450">
    <property type="protein sequence ID" value="KKN18199.1"/>
    <property type="molecule type" value="Genomic_DNA"/>
</dbReference>
<dbReference type="AlphaFoldDB" id="A0A0F9NJV9"/>
<name>A0A0F9NJV9_9ZZZZ</name>
<reference evidence="1" key="1">
    <citation type="journal article" date="2015" name="Nature">
        <title>Complex archaea that bridge the gap between prokaryotes and eukaryotes.</title>
        <authorList>
            <person name="Spang A."/>
            <person name="Saw J.H."/>
            <person name="Jorgensen S.L."/>
            <person name="Zaremba-Niedzwiedzka K."/>
            <person name="Martijn J."/>
            <person name="Lind A.E."/>
            <person name="van Eijk R."/>
            <person name="Schleper C."/>
            <person name="Guy L."/>
            <person name="Ettema T.J."/>
        </authorList>
    </citation>
    <scope>NUCLEOTIDE SEQUENCE</scope>
</reference>
<accession>A0A0F9NJV9</accession>
<sequence length="295" mass="32584">NLRNTIFVRGGTFSGGTFDEVQGADADGDRETFTFGFRYKTVSWFVDRGSGFVAETFGIDNIDDPTTKDWLYNFQEKAMKLGTATIPSGTDRVKITGLPQIPVIIKTKDNSSITNFGEFEGKVVDKSIDSKGGARDRAEAEIIAWAEQINEGSFSTRSSGLRVGQEITVNSAIRGINEKFHISRISTILATPTQLENKVTLMSQRTFGMVEFLQKELIRKDKEIEIDPNEVLDKIESAFESIIILEALVQQAAIAIAEGIVVGEVLATPVLFTPPYKWAPNALPARLRWNLGVWG</sequence>
<evidence type="ECO:0000313" key="1">
    <source>
        <dbReference type="EMBL" id="KKN18199.1"/>
    </source>
</evidence>
<gene>
    <name evidence="1" type="ORF">LCGC14_0958350</name>
</gene>
<comment type="caution">
    <text evidence="1">The sequence shown here is derived from an EMBL/GenBank/DDBJ whole genome shotgun (WGS) entry which is preliminary data.</text>
</comment>
<organism evidence="1">
    <name type="scientific">marine sediment metagenome</name>
    <dbReference type="NCBI Taxonomy" id="412755"/>
    <lineage>
        <taxon>unclassified sequences</taxon>
        <taxon>metagenomes</taxon>
        <taxon>ecological metagenomes</taxon>
    </lineage>
</organism>
<feature type="non-terminal residue" evidence="1">
    <location>
        <position position="1"/>
    </location>
</feature>
<protein>
    <submittedName>
        <fullName evidence="1">Uncharacterized protein</fullName>
    </submittedName>
</protein>